<name>A0A9Q3BUJ4_9BASI</name>
<evidence type="ECO:0000313" key="3">
    <source>
        <dbReference type="Proteomes" id="UP000765509"/>
    </source>
</evidence>
<accession>A0A9Q3BUJ4</accession>
<proteinExistence type="predicted"/>
<organism evidence="2 3">
    <name type="scientific">Austropuccinia psidii MF-1</name>
    <dbReference type="NCBI Taxonomy" id="1389203"/>
    <lineage>
        <taxon>Eukaryota</taxon>
        <taxon>Fungi</taxon>
        <taxon>Dikarya</taxon>
        <taxon>Basidiomycota</taxon>
        <taxon>Pucciniomycotina</taxon>
        <taxon>Pucciniomycetes</taxon>
        <taxon>Pucciniales</taxon>
        <taxon>Sphaerophragmiaceae</taxon>
        <taxon>Austropuccinia</taxon>
    </lineage>
</organism>
<keyword evidence="3" id="KW-1185">Reference proteome</keyword>
<comment type="caution">
    <text evidence="2">The sequence shown here is derived from an EMBL/GenBank/DDBJ whole genome shotgun (WGS) entry which is preliminary data.</text>
</comment>
<reference evidence="2" key="1">
    <citation type="submission" date="2021-03" db="EMBL/GenBank/DDBJ databases">
        <title>Draft genome sequence of rust myrtle Austropuccinia psidii MF-1, a brazilian biotype.</title>
        <authorList>
            <person name="Quecine M.C."/>
            <person name="Pachon D.M.R."/>
            <person name="Bonatelli M.L."/>
            <person name="Correr F.H."/>
            <person name="Franceschini L.M."/>
            <person name="Leite T.F."/>
            <person name="Margarido G.R.A."/>
            <person name="Almeida C.A."/>
            <person name="Ferrarezi J.A."/>
            <person name="Labate C.A."/>
        </authorList>
    </citation>
    <scope>NUCLEOTIDE SEQUENCE</scope>
    <source>
        <strain evidence="2">MF-1</strain>
    </source>
</reference>
<evidence type="ECO:0000313" key="2">
    <source>
        <dbReference type="EMBL" id="MBW0472666.1"/>
    </source>
</evidence>
<dbReference type="AlphaFoldDB" id="A0A9Q3BUJ4"/>
<sequence length="93" mass="9970">MSHTLTYHSIQNVQLCHHHVGKGISPYAPAPARAHAHAPSPAPVDAHANATPPHPQYCVAGSASVICKMTIRRRSPFMDDLGSHTPILHIKTG</sequence>
<feature type="compositionally biased region" description="Low complexity" evidence="1">
    <location>
        <begin position="27"/>
        <end position="48"/>
    </location>
</feature>
<protein>
    <submittedName>
        <fullName evidence="2">Uncharacterized protein</fullName>
    </submittedName>
</protein>
<dbReference type="Proteomes" id="UP000765509">
    <property type="component" value="Unassembled WGS sequence"/>
</dbReference>
<evidence type="ECO:0000256" key="1">
    <source>
        <dbReference type="SAM" id="MobiDB-lite"/>
    </source>
</evidence>
<gene>
    <name evidence="2" type="ORF">O181_012381</name>
</gene>
<feature type="region of interest" description="Disordered" evidence="1">
    <location>
        <begin position="27"/>
        <end position="49"/>
    </location>
</feature>
<dbReference type="EMBL" id="AVOT02003159">
    <property type="protein sequence ID" value="MBW0472666.1"/>
    <property type="molecule type" value="Genomic_DNA"/>
</dbReference>